<sequence>MGFCKALDDAGVAADDPRRTTVVVPSLVEPEDEEENQEEVENEALAPENAIENMAGGSNAEASVTATETTVTPEA</sequence>
<keyword evidence="3" id="KW-1185">Reference proteome</keyword>
<organism evidence="2 3">
    <name type="scientific">Rhododendron griersonianum</name>
    <dbReference type="NCBI Taxonomy" id="479676"/>
    <lineage>
        <taxon>Eukaryota</taxon>
        <taxon>Viridiplantae</taxon>
        <taxon>Streptophyta</taxon>
        <taxon>Embryophyta</taxon>
        <taxon>Tracheophyta</taxon>
        <taxon>Spermatophyta</taxon>
        <taxon>Magnoliopsida</taxon>
        <taxon>eudicotyledons</taxon>
        <taxon>Gunneridae</taxon>
        <taxon>Pentapetalae</taxon>
        <taxon>asterids</taxon>
        <taxon>Ericales</taxon>
        <taxon>Ericaceae</taxon>
        <taxon>Ericoideae</taxon>
        <taxon>Rhodoreae</taxon>
        <taxon>Rhododendron</taxon>
    </lineage>
</organism>
<dbReference type="AlphaFoldDB" id="A0AAV6IKL1"/>
<evidence type="ECO:0000313" key="3">
    <source>
        <dbReference type="Proteomes" id="UP000823749"/>
    </source>
</evidence>
<name>A0AAV6IKL1_9ERIC</name>
<feature type="compositionally biased region" description="Acidic residues" evidence="1">
    <location>
        <begin position="29"/>
        <end position="42"/>
    </location>
</feature>
<evidence type="ECO:0000256" key="1">
    <source>
        <dbReference type="SAM" id="MobiDB-lite"/>
    </source>
</evidence>
<dbReference type="EMBL" id="JACTNZ010000010">
    <property type="protein sequence ID" value="KAG5529182.1"/>
    <property type="molecule type" value="Genomic_DNA"/>
</dbReference>
<feature type="region of interest" description="Disordered" evidence="1">
    <location>
        <begin position="21"/>
        <end position="75"/>
    </location>
</feature>
<evidence type="ECO:0000313" key="2">
    <source>
        <dbReference type="EMBL" id="KAG5529182.1"/>
    </source>
</evidence>
<gene>
    <name evidence="2" type="ORF">RHGRI_029761</name>
</gene>
<protein>
    <submittedName>
        <fullName evidence="2">Uncharacterized protein</fullName>
    </submittedName>
</protein>
<reference evidence="2" key="1">
    <citation type="submission" date="2020-08" db="EMBL/GenBank/DDBJ databases">
        <title>Plant Genome Project.</title>
        <authorList>
            <person name="Zhang R.-G."/>
        </authorList>
    </citation>
    <scope>NUCLEOTIDE SEQUENCE</scope>
    <source>
        <strain evidence="2">WSP0</strain>
        <tissue evidence="2">Leaf</tissue>
    </source>
</reference>
<accession>A0AAV6IKL1</accession>
<comment type="caution">
    <text evidence="2">The sequence shown here is derived from an EMBL/GenBank/DDBJ whole genome shotgun (WGS) entry which is preliminary data.</text>
</comment>
<proteinExistence type="predicted"/>
<dbReference type="Proteomes" id="UP000823749">
    <property type="component" value="Chromosome 10"/>
</dbReference>
<feature type="compositionally biased region" description="Low complexity" evidence="1">
    <location>
        <begin position="60"/>
        <end position="75"/>
    </location>
</feature>